<dbReference type="Proteomes" id="UP001597391">
    <property type="component" value="Unassembled WGS sequence"/>
</dbReference>
<gene>
    <name evidence="2" type="ORF">ACFSYH_05435</name>
</gene>
<accession>A0ABW5XFH5</accession>
<dbReference type="Gene3D" id="3.40.630.30">
    <property type="match status" value="1"/>
</dbReference>
<dbReference type="InterPro" id="IPR013653">
    <property type="entry name" value="GCN5-like_dom"/>
</dbReference>
<dbReference type="Pfam" id="PF08445">
    <property type="entry name" value="FR47"/>
    <property type="match status" value="1"/>
</dbReference>
<protein>
    <submittedName>
        <fullName evidence="2">GNAT family N-acetyltransferase</fullName>
    </submittedName>
</protein>
<dbReference type="SUPFAM" id="SSF55729">
    <property type="entry name" value="Acyl-CoA N-acyltransferases (Nat)"/>
    <property type="match status" value="1"/>
</dbReference>
<dbReference type="EMBL" id="JBHUOP010000002">
    <property type="protein sequence ID" value="MFD2840010.1"/>
    <property type="molecule type" value="Genomic_DNA"/>
</dbReference>
<evidence type="ECO:0000313" key="2">
    <source>
        <dbReference type="EMBL" id="MFD2840010.1"/>
    </source>
</evidence>
<evidence type="ECO:0000259" key="1">
    <source>
        <dbReference type="PROSITE" id="PS51186"/>
    </source>
</evidence>
<dbReference type="RefSeq" id="WP_377465635.1">
    <property type="nucleotide sequence ID" value="NZ_JBHUOP010000002.1"/>
</dbReference>
<sequence length="240" mass="26280">MFSQAVADAWFTPYGQGQTLVDNETCRIVVNPDAQHSHTTHFMAPPEQRVQILVGEQAAERIAPIPQGATVQDVQDALKTAGAETDEADRIHVYLPAALVGLRDQDAVRVLTQDDAEAFARFEAAADPDELDEAYVELDHWCVMGVFDGDELVAATSAYPWRESKLADIGVITRASHRRRGLAVQMVHAISREIVKRGYEPMYRAGVSNDASAGVALAAGMTRIGVWQQFRFGDGESVEQ</sequence>
<evidence type="ECO:0000313" key="3">
    <source>
        <dbReference type="Proteomes" id="UP001597391"/>
    </source>
</evidence>
<feature type="domain" description="N-acetyltransferase" evidence="1">
    <location>
        <begin position="106"/>
        <end position="240"/>
    </location>
</feature>
<dbReference type="InterPro" id="IPR016181">
    <property type="entry name" value="Acyl_CoA_acyltransferase"/>
</dbReference>
<dbReference type="InterPro" id="IPR000182">
    <property type="entry name" value="GNAT_dom"/>
</dbReference>
<keyword evidence="3" id="KW-1185">Reference proteome</keyword>
<dbReference type="PROSITE" id="PS51186">
    <property type="entry name" value="GNAT"/>
    <property type="match status" value="1"/>
</dbReference>
<name>A0ABW5XFH5_9MICO</name>
<reference evidence="3" key="1">
    <citation type="journal article" date="2019" name="Int. J. Syst. Evol. Microbiol.">
        <title>The Global Catalogue of Microorganisms (GCM) 10K type strain sequencing project: providing services to taxonomists for standard genome sequencing and annotation.</title>
        <authorList>
            <consortium name="The Broad Institute Genomics Platform"/>
            <consortium name="The Broad Institute Genome Sequencing Center for Infectious Disease"/>
            <person name="Wu L."/>
            <person name="Ma J."/>
        </authorList>
    </citation>
    <scope>NUCLEOTIDE SEQUENCE [LARGE SCALE GENOMIC DNA]</scope>
    <source>
        <strain evidence="3">KCTC 33576</strain>
    </source>
</reference>
<proteinExistence type="predicted"/>
<organism evidence="2 3">
    <name type="scientific">Populibacterium corticicola</name>
    <dbReference type="NCBI Taxonomy" id="1812826"/>
    <lineage>
        <taxon>Bacteria</taxon>
        <taxon>Bacillati</taxon>
        <taxon>Actinomycetota</taxon>
        <taxon>Actinomycetes</taxon>
        <taxon>Micrococcales</taxon>
        <taxon>Jonesiaceae</taxon>
        <taxon>Populibacterium</taxon>
    </lineage>
</organism>
<comment type="caution">
    <text evidence="2">The sequence shown here is derived from an EMBL/GenBank/DDBJ whole genome shotgun (WGS) entry which is preliminary data.</text>
</comment>